<dbReference type="EMBL" id="JARKNE010000010">
    <property type="protein sequence ID" value="KAK5794381.1"/>
    <property type="molecule type" value="Genomic_DNA"/>
</dbReference>
<evidence type="ECO:0000313" key="2">
    <source>
        <dbReference type="EMBL" id="KAK5794381.1"/>
    </source>
</evidence>
<gene>
    <name evidence="2" type="ORF">PVK06_035604</name>
</gene>
<name>A0ABR0NH87_GOSAR</name>
<sequence>MTVSCLIVDTLSWTVYTTTEVFSGWNMYSLILSVQFGISRLRTGYLLPGYSPQLIHQSYLLLQRLEQRVMCGIPPLISSMQSQIRSSLASITIFTHLKKDVPLHANLLETISSPAMVGSVRSGRSPSKGYERGFRSRIQCQICERFGHLAQRCFYHYNREYDGASSVIRVSNPADRHGPGVSFLSLVSGPLYGSFSAEPQGNFSGGNFWSSIRLSQFNGSTNVRSIGLGHFNGQLSSGPSQEFGGASSSFGPKAPPHPNRPTSNCVEFAASLGHGRDLGVSGGGVYSGATHHVCRNGSTLHDSTPYSDTSSLLIGDEIATKISAIFVMGSITFLRRLHLLSLLKLLLILTLDSKGVSVFVWSYVFVPLVTIVPSLPIELSPALRPASSSPPGFYSSPFVSDGPRAEVGPNHEPHSPSSLPNGDGIPSPTVPTTNIPSSPLLLSSSLPPTNTYSMMVRQVAVDIGGVLEELLAID</sequence>
<feature type="region of interest" description="Disordered" evidence="1">
    <location>
        <begin position="238"/>
        <end position="263"/>
    </location>
</feature>
<keyword evidence="3" id="KW-1185">Reference proteome</keyword>
<feature type="compositionally biased region" description="Polar residues" evidence="1">
    <location>
        <begin position="238"/>
        <end position="250"/>
    </location>
</feature>
<proteinExistence type="predicted"/>
<reference evidence="2 3" key="1">
    <citation type="submission" date="2023-03" db="EMBL/GenBank/DDBJ databases">
        <title>WGS of Gossypium arboreum.</title>
        <authorList>
            <person name="Yu D."/>
        </authorList>
    </citation>
    <scope>NUCLEOTIDE SEQUENCE [LARGE SCALE GENOMIC DNA]</scope>
    <source>
        <tissue evidence="2">Leaf</tissue>
    </source>
</reference>
<dbReference type="Proteomes" id="UP001358586">
    <property type="component" value="Chromosome 10"/>
</dbReference>
<organism evidence="2 3">
    <name type="scientific">Gossypium arboreum</name>
    <name type="common">Tree cotton</name>
    <name type="synonym">Gossypium nanking</name>
    <dbReference type="NCBI Taxonomy" id="29729"/>
    <lineage>
        <taxon>Eukaryota</taxon>
        <taxon>Viridiplantae</taxon>
        <taxon>Streptophyta</taxon>
        <taxon>Embryophyta</taxon>
        <taxon>Tracheophyta</taxon>
        <taxon>Spermatophyta</taxon>
        <taxon>Magnoliopsida</taxon>
        <taxon>eudicotyledons</taxon>
        <taxon>Gunneridae</taxon>
        <taxon>Pentapetalae</taxon>
        <taxon>rosids</taxon>
        <taxon>malvids</taxon>
        <taxon>Malvales</taxon>
        <taxon>Malvaceae</taxon>
        <taxon>Malvoideae</taxon>
        <taxon>Gossypium</taxon>
    </lineage>
</organism>
<feature type="region of interest" description="Disordered" evidence="1">
    <location>
        <begin position="404"/>
        <end position="430"/>
    </location>
</feature>
<protein>
    <submittedName>
        <fullName evidence="2">Uncharacterized protein</fullName>
    </submittedName>
</protein>
<evidence type="ECO:0000256" key="1">
    <source>
        <dbReference type="SAM" id="MobiDB-lite"/>
    </source>
</evidence>
<accession>A0ABR0NH87</accession>
<comment type="caution">
    <text evidence="2">The sequence shown here is derived from an EMBL/GenBank/DDBJ whole genome shotgun (WGS) entry which is preliminary data.</text>
</comment>
<evidence type="ECO:0000313" key="3">
    <source>
        <dbReference type="Proteomes" id="UP001358586"/>
    </source>
</evidence>